<feature type="compositionally biased region" description="Polar residues" evidence="1">
    <location>
        <begin position="8"/>
        <end position="28"/>
    </location>
</feature>
<feature type="region of interest" description="Disordered" evidence="1">
    <location>
        <begin position="323"/>
        <end position="342"/>
    </location>
</feature>
<feature type="region of interest" description="Disordered" evidence="1">
    <location>
        <begin position="1"/>
        <end position="28"/>
    </location>
</feature>
<evidence type="ECO:0000256" key="1">
    <source>
        <dbReference type="SAM" id="MobiDB-lite"/>
    </source>
</evidence>
<evidence type="ECO:0000313" key="2">
    <source>
        <dbReference type="EMBL" id="GAT49204.1"/>
    </source>
</evidence>
<feature type="compositionally biased region" description="Polar residues" evidence="1">
    <location>
        <begin position="211"/>
        <end position="220"/>
    </location>
</feature>
<feature type="compositionally biased region" description="Polar residues" evidence="1">
    <location>
        <begin position="323"/>
        <end position="337"/>
    </location>
</feature>
<organism evidence="2 3">
    <name type="scientific">Mycena chlorophos</name>
    <name type="common">Agaric fungus</name>
    <name type="synonym">Agaricus chlorophos</name>
    <dbReference type="NCBI Taxonomy" id="658473"/>
    <lineage>
        <taxon>Eukaryota</taxon>
        <taxon>Fungi</taxon>
        <taxon>Dikarya</taxon>
        <taxon>Basidiomycota</taxon>
        <taxon>Agaricomycotina</taxon>
        <taxon>Agaricomycetes</taxon>
        <taxon>Agaricomycetidae</taxon>
        <taxon>Agaricales</taxon>
        <taxon>Marasmiineae</taxon>
        <taxon>Mycenaceae</taxon>
        <taxon>Mycena</taxon>
    </lineage>
</organism>
<keyword evidence="3" id="KW-1185">Reference proteome</keyword>
<evidence type="ECO:0000313" key="3">
    <source>
        <dbReference type="Proteomes" id="UP000815677"/>
    </source>
</evidence>
<name>A0ABQ0LDI7_MYCCL</name>
<feature type="region of interest" description="Disordered" evidence="1">
    <location>
        <begin position="204"/>
        <end position="230"/>
    </location>
</feature>
<proteinExistence type="predicted"/>
<reference evidence="2" key="1">
    <citation type="submission" date="2014-09" db="EMBL/GenBank/DDBJ databases">
        <title>Genome sequence of the luminous mushroom Mycena chlorophos for searching fungal bioluminescence genes.</title>
        <authorList>
            <person name="Tanaka Y."/>
            <person name="Kasuga D."/>
            <person name="Oba Y."/>
            <person name="Hase S."/>
            <person name="Sato K."/>
            <person name="Oba Y."/>
            <person name="Sakakibara Y."/>
        </authorList>
    </citation>
    <scope>NUCLEOTIDE SEQUENCE</scope>
</reference>
<sequence length="377" mass="41559">MTPPSWPPTLTRSCADPNSRTPSATQTDALCPRYTKGVETGWRSFSLSCRTTTRTSRLPVALHDDDHERDYVVGLDYPCRELGEDATRRGARRRWARAGMSPSLSSAQGRQIWPRSTNTSCALTAVSGDERGPALRPRIRIPLSRADAASGLYERRPVLPRKTMSTSAFHASFVRAPRILHNDPHPRRPVATHVAATPAEHRATAPLAEESPNSNTSNGQVEPGTGCLSRENSTATGVLFHEGLLRTEGVEDWRWTGRAGAGSGKRKARRFGRGRRRAVRIVDGDESEDWYTRYDWRTTLPLPLRTIPSRGMYDNPMLIDTASSGRAPSVRPSTSRSRFGVGEAEDCTVRRRAVQARMPTGAYAAASLERLDDSSSP</sequence>
<gene>
    <name evidence="2" type="ORF">MCHLO_06536</name>
</gene>
<accession>A0ABQ0LDI7</accession>
<dbReference type="Proteomes" id="UP000815677">
    <property type="component" value="Unassembled WGS sequence"/>
</dbReference>
<dbReference type="EMBL" id="DF845312">
    <property type="protein sequence ID" value="GAT49204.1"/>
    <property type="molecule type" value="Genomic_DNA"/>
</dbReference>
<protein>
    <submittedName>
        <fullName evidence="2">Uncharacterized protein</fullName>
    </submittedName>
</protein>